<evidence type="ECO:0000256" key="5">
    <source>
        <dbReference type="ARBA" id="ARBA00023163"/>
    </source>
</evidence>
<evidence type="ECO:0000259" key="8">
    <source>
        <dbReference type="PROSITE" id="PS51372"/>
    </source>
</evidence>
<proteinExistence type="predicted"/>
<evidence type="ECO:0000256" key="3">
    <source>
        <dbReference type="ARBA" id="ARBA00023015"/>
    </source>
</evidence>
<dbReference type="PROSITE" id="PS51372">
    <property type="entry name" value="PRD_2"/>
    <property type="match status" value="2"/>
</dbReference>
<organism evidence="9 10">
    <name type="scientific">Gibbsiella quercinecans</name>
    <dbReference type="NCBI Taxonomy" id="929813"/>
    <lineage>
        <taxon>Bacteria</taxon>
        <taxon>Pseudomonadati</taxon>
        <taxon>Pseudomonadota</taxon>
        <taxon>Gammaproteobacteria</taxon>
        <taxon>Enterobacterales</taxon>
        <taxon>Yersiniaceae</taxon>
        <taxon>Gibbsiella</taxon>
    </lineage>
</organism>
<dbReference type="InterPro" id="IPR036388">
    <property type="entry name" value="WH-like_DNA-bd_sf"/>
</dbReference>
<evidence type="ECO:0000259" key="7">
    <source>
        <dbReference type="PROSITE" id="PS51099"/>
    </source>
</evidence>
<dbReference type="InterPro" id="IPR007737">
    <property type="entry name" value="Mga_HTH"/>
</dbReference>
<accession>A0A250AWW4</accession>
<feature type="domain" description="PRD" evidence="8">
    <location>
        <begin position="184"/>
        <end position="289"/>
    </location>
</feature>
<keyword evidence="3" id="KW-0805">Transcription regulation</keyword>
<keyword evidence="5" id="KW-0804">Transcription</keyword>
<keyword evidence="10" id="KW-1185">Reference proteome</keyword>
<dbReference type="EMBL" id="CP014136">
    <property type="protein sequence ID" value="ATA18192.1"/>
    <property type="molecule type" value="Genomic_DNA"/>
</dbReference>
<dbReference type="Pfam" id="PF05043">
    <property type="entry name" value="Mga"/>
    <property type="match status" value="1"/>
</dbReference>
<evidence type="ECO:0000313" key="9">
    <source>
        <dbReference type="EMBL" id="ATA18192.1"/>
    </source>
</evidence>
<dbReference type="AlphaFoldDB" id="A0A250AWW4"/>
<feature type="domain" description="PTS EIIA type-2" evidence="6">
    <location>
        <begin position="512"/>
        <end position="651"/>
    </location>
</feature>
<dbReference type="CDD" id="cd00211">
    <property type="entry name" value="PTS_IIA_fru"/>
    <property type="match status" value="1"/>
</dbReference>
<protein>
    <submittedName>
        <fullName evidence="9">Uncharacterized protein</fullName>
    </submittedName>
</protein>
<name>A0A250AWW4_9GAMM</name>
<keyword evidence="2" id="KW-0677">Repeat</keyword>
<dbReference type="PANTHER" id="PTHR30185">
    <property type="entry name" value="CRYPTIC BETA-GLUCOSIDE BGL OPERON ANTITERMINATOR"/>
    <property type="match status" value="1"/>
</dbReference>
<feature type="domain" description="PTS EIIB type-2" evidence="7">
    <location>
        <begin position="409"/>
        <end position="500"/>
    </location>
</feature>
<sequence length="652" mass="74071">MLLPRERKILALLYQCKNGMTTTELANSIHVSSRTIKEDVKNLKTGLPNNHCVIGSKTGKGIWLSYTEEGKNYLNDLLLNEDVSAPVSPEIRKYYVAIQLLDAEGFISMEKISEAIFVSKSTIVNDINKLIPLFKQQSLRLEKKVKYGIRLIGSESQLRITRAYIVRKIVTHQGNQILSKLQPFFANIDLGVINTILQEVEENFGFILSDSSYTDLMIHLSIIVRRLRKGAICPVDLEELKRDKAREEWKICEFLAKKLNESFDVELFDGDKSYILLNITGAKLLGDSKLGLLDKSNKSDLLFETWEKIVAKAGAMYRENLSEDDTFIRGLFVHLKAMFHRIQNQVHLENPLKSVIKEELVYEFEVATYIAKLLYLEYNIDLGEDEICDIALYFGANLERKKAMSAVEKPCVTVVCGSGTGTSQFFQAKLKSIFPNIVVNKIIPISRIEAELEYSQQNFIISTVPLTIDNVDVLHVSPMLSSKDIILIENKLHPDKAKSLMQNKEHYHTLFSQFAENITLLKSNCRTKDEIINTLGTQLVENEYVKDTYISSVFEREKLAPTSIGNTFAIPHAFEGNILKQGIGLMTLKRPIEWGGYKVQIILMLAIDVRNNESFQSIFEELACITKDLSIVEDLLMANDFQDVNNILKCLT</sequence>
<keyword evidence="4" id="KW-0010">Activator</keyword>
<dbReference type="PROSITE" id="PS51094">
    <property type="entry name" value="PTS_EIIA_TYPE_2"/>
    <property type="match status" value="1"/>
</dbReference>
<dbReference type="Gene3D" id="3.40.930.10">
    <property type="entry name" value="Mannitol-specific EII, Chain A"/>
    <property type="match status" value="1"/>
</dbReference>
<evidence type="ECO:0000256" key="4">
    <source>
        <dbReference type="ARBA" id="ARBA00023159"/>
    </source>
</evidence>
<dbReference type="InterPro" id="IPR002178">
    <property type="entry name" value="PTS_EIIA_type-2_dom"/>
</dbReference>
<dbReference type="SUPFAM" id="SSF52794">
    <property type="entry name" value="PTS system IIB component-like"/>
    <property type="match status" value="1"/>
</dbReference>
<feature type="domain" description="PRD" evidence="8">
    <location>
        <begin position="297"/>
        <end position="404"/>
    </location>
</feature>
<dbReference type="Pfam" id="PF00874">
    <property type="entry name" value="PRD"/>
    <property type="match status" value="2"/>
</dbReference>
<keyword evidence="1" id="KW-0808">Transferase</keyword>
<gene>
    <name evidence="9" type="ORF">AWC35_01835</name>
</gene>
<dbReference type="InterPro" id="IPR036095">
    <property type="entry name" value="PTS_EIIB-like_sf"/>
</dbReference>
<dbReference type="PANTHER" id="PTHR30185:SF13">
    <property type="entry name" value="LICABCH OPERON REGULATOR-RELATED"/>
    <property type="match status" value="1"/>
</dbReference>
<dbReference type="InterPro" id="IPR016152">
    <property type="entry name" value="PTrfase/Anion_transptr"/>
</dbReference>
<dbReference type="Proteomes" id="UP000217182">
    <property type="component" value="Chromosome"/>
</dbReference>
<dbReference type="Pfam" id="PF00359">
    <property type="entry name" value="PTS_EIIA_2"/>
    <property type="match status" value="1"/>
</dbReference>
<dbReference type="Pfam" id="PF08279">
    <property type="entry name" value="HTH_11"/>
    <property type="match status" value="1"/>
</dbReference>
<dbReference type="Gene3D" id="1.10.1790.10">
    <property type="entry name" value="PRD domain"/>
    <property type="match status" value="2"/>
</dbReference>
<evidence type="ECO:0000256" key="2">
    <source>
        <dbReference type="ARBA" id="ARBA00022737"/>
    </source>
</evidence>
<dbReference type="InterPro" id="IPR036634">
    <property type="entry name" value="PRD_sf"/>
</dbReference>
<dbReference type="SUPFAM" id="SSF63520">
    <property type="entry name" value="PTS-regulatory domain, PRD"/>
    <property type="match status" value="2"/>
</dbReference>
<dbReference type="SUPFAM" id="SSF55804">
    <property type="entry name" value="Phoshotransferase/anion transport protein"/>
    <property type="match status" value="1"/>
</dbReference>
<dbReference type="Gene3D" id="1.10.10.10">
    <property type="entry name" value="Winged helix-like DNA-binding domain superfamily/Winged helix DNA-binding domain"/>
    <property type="match status" value="1"/>
</dbReference>
<dbReference type="Gene3D" id="3.40.50.2300">
    <property type="match status" value="1"/>
</dbReference>
<evidence type="ECO:0000313" key="10">
    <source>
        <dbReference type="Proteomes" id="UP000217182"/>
    </source>
</evidence>
<dbReference type="OrthoDB" id="3239954at2"/>
<dbReference type="InterPro" id="IPR013011">
    <property type="entry name" value="PTS_EIIB_2"/>
</dbReference>
<dbReference type="CDD" id="cd05568">
    <property type="entry name" value="PTS_IIB_bgl_like"/>
    <property type="match status" value="1"/>
</dbReference>
<evidence type="ECO:0000256" key="1">
    <source>
        <dbReference type="ARBA" id="ARBA00022679"/>
    </source>
</evidence>
<dbReference type="GO" id="GO:0006355">
    <property type="term" value="P:regulation of DNA-templated transcription"/>
    <property type="evidence" value="ECO:0007669"/>
    <property type="project" value="InterPro"/>
</dbReference>
<reference evidence="9 10" key="1">
    <citation type="submission" date="2016-01" db="EMBL/GenBank/DDBJ databases">
        <authorList>
            <person name="Oliw E.H."/>
        </authorList>
    </citation>
    <scope>NUCLEOTIDE SEQUENCE [LARGE SCALE GENOMIC DNA]</scope>
    <source>
        <strain evidence="9 10">FRB97</strain>
    </source>
</reference>
<dbReference type="RefSeq" id="WP_095844785.1">
    <property type="nucleotide sequence ID" value="NZ_CP014136.1"/>
</dbReference>
<dbReference type="GO" id="GO:0009401">
    <property type="term" value="P:phosphoenolpyruvate-dependent sugar phosphotransferase system"/>
    <property type="evidence" value="ECO:0007669"/>
    <property type="project" value="InterPro"/>
</dbReference>
<dbReference type="InterPro" id="IPR011608">
    <property type="entry name" value="PRD"/>
</dbReference>
<dbReference type="InterPro" id="IPR050661">
    <property type="entry name" value="BglG_antiterminators"/>
</dbReference>
<dbReference type="KEGG" id="gqu:AWC35_01835"/>
<dbReference type="GO" id="GO:0008982">
    <property type="term" value="F:protein-N(PI)-phosphohistidine-sugar phosphotransferase activity"/>
    <property type="evidence" value="ECO:0007669"/>
    <property type="project" value="InterPro"/>
</dbReference>
<evidence type="ECO:0000259" key="6">
    <source>
        <dbReference type="PROSITE" id="PS51094"/>
    </source>
</evidence>
<dbReference type="InterPro" id="IPR013196">
    <property type="entry name" value="HTH_11"/>
</dbReference>
<dbReference type="PROSITE" id="PS51099">
    <property type="entry name" value="PTS_EIIB_TYPE_2"/>
    <property type="match status" value="1"/>
</dbReference>